<sequence>MRAKRRRRPIYRGAAWVRSTYTSSQAAPIYSLSNAAFITQPSIIRVLDCLAGHEAPGVPKFAIDDSGSAHPPPWQQQKLIIRPSISKMDPDLNSAFWKYEPYTKTLISGLPNWMTKAGLMTQDEMRAVWRNWFEITDAKFDWGCTEDVDVDPVFGSYISRGPARMGKSFAFANETMGASYVTFLIG</sequence>
<organism evidence="1 2">
    <name type="scientific">Stachybotrys chartarum (strain CBS 109288 / IBT 7711)</name>
    <name type="common">Toxic black mold</name>
    <name type="synonym">Stilbospora chartarum</name>
    <dbReference type="NCBI Taxonomy" id="1280523"/>
    <lineage>
        <taxon>Eukaryota</taxon>
        <taxon>Fungi</taxon>
        <taxon>Dikarya</taxon>
        <taxon>Ascomycota</taxon>
        <taxon>Pezizomycotina</taxon>
        <taxon>Sordariomycetes</taxon>
        <taxon>Hypocreomycetidae</taxon>
        <taxon>Hypocreales</taxon>
        <taxon>Stachybotryaceae</taxon>
        <taxon>Stachybotrys</taxon>
    </lineage>
</organism>
<accession>A0A084B9X2</accession>
<dbReference type="AlphaFoldDB" id="A0A084B9X2"/>
<dbReference type="Proteomes" id="UP000028045">
    <property type="component" value="Unassembled WGS sequence"/>
</dbReference>
<keyword evidence="2" id="KW-1185">Reference proteome</keyword>
<proteinExistence type="predicted"/>
<evidence type="ECO:0000313" key="2">
    <source>
        <dbReference type="Proteomes" id="UP000028045"/>
    </source>
</evidence>
<dbReference type="HOGENOM" id="CLU_1455291_0_0_1"/>
<dbReference type="EMBL" id="KL647624">
    <property type="protein sequence ID" value="KEY74351.1"/>
    <property type="molecule type" value="Genomic_DNA"/>
</dbReference>
<evidence type="ECO:0000313" key="1">
    <source>
        <dbReference type="EMBL" id="KEY74351.1"/>
    </source>
</evidence>
<name>A0A084B9X2_STACB</name>
<gene>
    <name evidence="1" type="ORF">S7711_11463</name>
</gene>
<reference evidence="1 2" key="1">
    <citation type="journal article" date="2014" name="BMC Genomics">
        <title>Comparative genome sequencing reveals chemotype-specific gene clusters in the toxigenic black mold Stachybotrys.</title>
        <authorList>
            <person name="Semeiks J."/>
            <person name="Borek D."/>
            <person name="Otwinowski Z."/>
            <person name="Grishin N.V."/>
        </authorList>
    </citation>
    <scope>NUCLEOTIDE SEQUENCE [LARGE SCALE GENOMIC DNA]</scope>
    <source>
        <strain evidence="2">CBS 109288 / IBT 7711</strain>
    </source>
</reference>
<protein>
    <submittedName>
        <fullName evidence="1">Uncharacterized protein</fullName>
    </submittedName>
</protein>
<dbReference type="OrthoDB" id="3366823at2759"/>